<dbReference type="AlphaFoldDB" id="A0A1Q5SS54"/>
<organism evidence="1 2">
    <name type="scientific">Geobacillus proteiniphilus</name>
    <dbReference type="NCBI Taxonomy" id="860353"/>
    <lineage>
        <taxon>Bacteria</taxon>
        <taxon>Bacillati</taxon>
        <taxon>Bacillota</taxon>
        <taxon>Bacilli</taxon>
        <taxon>Bacillales</taxon>
        <taxon>Anoxybacillaceae</taxon>
        <taxon>Geobacillus</taxon>
    </lineage>
</organism>
<reference evidence="2" key="2">
    <citation type="submission" date="2017-01" db="EMBL/GenBank/DDBJ databases">
        <title>Genome sequencing and annotation of Geobacillus sp. 1017, a Hydrocarbon-Oxidizing Thermophilic Bacterium Isolated from a Heavy Oil Reservoir (China).</title>
        <authorList>
            <person name="Kadnikov V.V."/>
            <person name="Mardanov A.V."/>
            <person name="Poltaraus A.B."/>
            <person name="Sokolova D.S."/>
            <person name="Semenova E.M."/>
            <person name="Ravin N.V."/>
            <person name="Tourova T.P."/>
            <person name="Nazina T.N."/>
        </authorList>
    </citation>
    <scope>NUCLEOTIDE SEQUENCE [LARGE SCALE GENOMIC DNA]</scope>
    <source>
        <strain evidence="2">1017</strain>
    </source>
</reference>
<evidence type="ECO:0000313" key="1">
    <source>
        <dbReference type="EMBL" id="OKO90705.1"/>
    </source>
</evidence>
<dbReference type="Proteomes" id="UP000186030">
    <property type="component" value="Unassembled WGS sequence"/>
</dbReference>
<reference evidence="1 2" key="1">
    <citation type="submission" date="2016-11" db="EMBL/GenBank/DDBJ databases">
        <authorList>
            <person name="Kadnikov V."/>
            <person name="Nazina T."/>
        </authorList>
    </citation>
    <scope>NUCLEOTIDE SEQUENCE [LARGE SCALE GENOMIC DNA]</scope>
    <source>
        <strain evidence="1 2">1017</strain>
    </source>
</reference>
<gene>
    <name evidence="1" type="ORF">BRO54_2965</name>
</gene>
<comment type="caution">
    <text evidence="1">The sequence shown here is derived from an EMBL/GenBank/DDBJ whole genome shotgun (WGS) entry which is preliminary data.</text>
</comment>
<proteinExistence type="predicted"/>
<name>A0A1Q5SS54_9BACL</name>
<sequence>MAAFYFFIRQESGFACACHHAARFLCGLVSLLLGEINDRLHRQGKQSPYFLKKGVNGQWNRRGKLSCHF</sequence>
<dbReference type="EMBL" id="MQMG01000044">
    <property type="protein sequence ID" value="OKO90705.1"/>
    <property type="molecule type" value="Genomic_DNA"/>
</dbReference>
<accession>A0A1Q5SS54</accession>
<evidence type="ECO:0000313" key="2">
    <source>
        <dbReference type="Proteomes" id="UP000186030"/>
    </source>
</evidence>
<protein>
    <submittedName>
        <fullName evidence="1">Uncharacterized protein</fullName>
    </submittedName>
</protein>